<dbReference type="AlphaFoldDB" id="A0AAV8W2X5"/>
<feature type="coiled-coil region" evidence="1">
    <location>
        <begin position="402"/>
        <end position="546"/>
    </location>
</feature>
<accession>A0AAV8W2X5</accession>
<feature type="region of interest" description="Disordered" evidence="2">
    <location>
        <begin position="270"/>
        <end position="290"/>
    </location>
</feature>
<sequence>MCIDPFDLFFENMFENSDDFDFTPSSSSKLASLFGESGISDDPTSANSSLVYTAPKQPKIAKESKDTNVNESVKSKVQSSVVTAKAVTLWKLDDGNYKSLGKYGIAIIGATDLNLFEIISYKEKNNVILRRKLNSSCNFYKQNDCFSSFYDNDNQNWLVKFQSIDDQDAFCKEIQNLGANVVDNKVSSNPTQDNNSVQKENVTKPDILPREGIPPKPGILPRSTLALENDVDEANSDSSGSVKRANILSRMAKMGQSILPKDILKTASTDDISDSEIDDAKSDPRTPPRKFKRAVPLEKHIPRDEKLSYHVQQNSLENQIVPSQGTAVNYPQQNTLNQFPPTMISPVFTQPIPYEGFYQYVVSQNTELKMSVAQISAKLDSVLNVGGKSDITTHDGNLKSRIKALELRSENLLTELERYEKKYGDLQKKYKELEDKHAANENNVTVIDNLNRQVMILQEDLNAAQEKITNYKKLEVDLEKYRNDIAEYEKVIDTQKLKLKDLETFYEKNKDNANFQGTIDTLNDSVANLKQKLKDYEEHFLKIDEEKQKRVERNEKAVAMFSEKIKDSMNNMYQSIQEGFEEGRPYSLPQIKSQVAQNLKSTTFALIKEFKDIYENENMPTQ</sequence>
<comment type="caution">
    <text evidence="3">The sequence shown here is derived from an EMBL/GenBank/DDBJ whole genome shotgun (WGS) entry which is preliminary data.</text>
</comment>
<dbReference type="InterPro" id="IPR011993">
    <property type="entry name" value="PH-like_dom_sf"/>
</dbReference>
<protein>
    <submittedName>
        <fullName evidence="3">Uncharacterized protein</fullName>
    </submittedName>
</protein>
<evidence type="ECO:0000256" key="1">
    <source>
        <dbReference type="SAM" id="Coils"/>
    </source>
</evidence>
<reference evidence="3 4" key="1">
    <citation type="journal article" date="2023" name="Insect Mol. Biol.">
        <title>Genome sequencing provides insights into the evolution of gene families encoding plant cell wall-degrading enzymes in longhorned beetles.</title>
        <authorList>
            <person name="Shin N.R."/>
            <person name="Okamura Y."/>
            <person name="Kirsch R."/>
            <person name="Pauchet Y."/>
        </authorList>
    </citation>
    <scope>NUCLEOTIDE SEQUENCE [LARGE SCALE GENOMIC DNA]</scope>
    <source>
        <strain evidence="3">EAD_L_NR</strain>
    </source>
</reference>
<keyword evidence="4" id="KW-1185">Reference proteome</keyword>
<dbReference type="EMBL" id="JANEYG010000014">
    <property type="protein sequence ID" value="KAJ8920451.1"/>
    <property type="molecule type" value="Genomic_DNA"/>
</dbReference>
<organism evidence="3 4">
    <name type="scientific">Exocentrus adspersus</name>
    <dbReference type="NCBI Taxonomy" id="1586481"/>
    <lineage>
        <taxon>Eukaryota</taxon>
        <taxon>Metazoa</taxon>
        <taxon>Ecdysozoa</taxon>
        <taxon>Arthropoda</taxon>
        <taxon>Hexapoda</taxon>
        <taxon>Insecta</taxon>
        <taxon>Pterygota</taxon>
        <taxon>Neoptera</taxon>
        <taxon>Endopterygota</taxon>
        <taxon>Coleoptera</taxon>
        <taxon>Polyphaga</taxon>
        <taxon>Cucujiformia</taxon>
        <taxon>Chrysomeloidea</taxon>
        <taxon>Cerambycidae</taxon>
        <taxon>Lamiinae</taxon>
        <taxon>Acanthocinini</taxon>
        <taxon>Exocentrus</taxon>
    </lineage>
</organism>
<dbReference type="Gene3D" id="2.30.29.30">
    <property type="entry name" value="Pleckstrin-homology domain (PH domain)/Phosphotyrosine-binding domain (PTB)"/>
    <property type="match status" value="1"/>
</dbReference>
<evidence type="ECO:0000313" key="4">
    <source>
        <dbReference type="Proteomes" id="UP001159042"/>
    </source>
</evidence>
<evidence type="ECO:0000313" key="3">
    <source>
        <dbReference type="EMBL" id="KAJ8920451.1"/>
    </source>
</evidence>
<dbReference type="PANTHER" id="PTHR44927">
    <property type="entry name" value="FK506-BINDING PROTEIN 15"/>
    <property type="match status" value="1"/>
</dbReference>
<dbReference type="PANTHER" id="PTHR44927:SF1">
    <property type="entry name" value="FK506-BINDING PROTEIN 15"/>
    <property type="match status" value="1"/>
</dbReference>
<proteinExistence type="predicted"/>
<keyword evidence="1" id="KW-0175">Coiled coil</keyword>
<dbReference type="SUPFAM" id="SSF57997">
    <property type="entry name" value="Tropomyosin"/>
    <property type="match status" value="1"/>
</dbReference>
<name>A0AAV8W2X5_9CUCU</name>
<gene>
    <name evidence="3" type="ORF">NQ315_005319</name>
</gene>
<evidence type="ECO:0000256" key="2">
    <source>
        <dbReference type="SAM" id="MobiDB-lite"/>
    </source>
</evidence>
<dbReference type="Proteomes" id="UP001159042">
    <property type="component" value="Unassembled WGS sequence"/>
</dbReference>